<reference evidence="10 11" key="1">
    <citation type="submission" date="2022-03" db="EMBL/GenBank/DDBJ databases">
        <title>A chromosomal length assembly of Cordylochernes scorpioides.</title>
        <authorList>
            <person name="Zeh D."/>
            <person name="Zeh J."/>
        </authorList>
    </citation>
    <scope>NUCLEOTIDE SEQUENCE [LARGE SCALE GENOMIC DNA]</scope>
    <source>
        <strain evidence="10">IN4F17</strain>
        <tissue evidence="10">Whole Body</tissue>
    </source>
</reference>
<dbReference type="Proteomes" id="UP001235939">
    <property type="component" value="Chromosome X"/>
</dbReference>
<dbReference type="InterPro" id="IPR015422">
    <property type="entry name" value="PyrdxlP-dep_Trfase_small"/>
</dbReference>
<evidence type="ECO:0000313" key="11">
    <source>
        <dbReference type="Proteomes" id="UP001235939"/>
    </source>
</evidence>
<comment type="catalytic activity">
    <reaction evidence="8">
        <text>L-alanine + 2-oxoglutarate = pyruvate + L-glutamate</text>
        <dbReference type="Rhea" id="RHEA:19453"/>
        <dbReference type="ChEBI" id="CHEBI:15361"/>
        <dbReference type="ChEBI" id="CHEBI:16810"/>
        <dbReference type="ChEBI" id="CHEBI:29985"/>
        <dbReference type="ChEBI" id="CHEBI:57972"/>
        <dbReference type="EC" id="2.6.1.2"/>
    </reaction>
</comment>
<proteinExistence type="predicted"/>
<protein>
    <recommendedName>
        <fullName evidence="7">alanine transaminase</fullName>
        <ecNumber evidence="7">2.6.1.2</ecNumber>
    </recommendedName>
</protein>
<organism evidence="10 11">
    <name type="scientific">Cordylochernes scorpioides</name>
    <dbReference type="NCBI Taxonomy" id="51811"/>
    <lineage>
        <taxon>Eukaryota</taxon>
        <taxon>Metazoa</taxon>
        <taxon>Ecdysozoa</taxon>
        <taxon>Arthropoda</taxon>
        <taxon>Chelicerata</taxon>
        <taxon>Arachnida</taxon>
        <taxon>Pseudoscorpiones</taxon>
        <taxon>Cheliferoidea</taxon>
        <taxon>Chernetidae</taxon>
        <taxon>Cordylochernes</taxon>
    </lineage>
</organism>
<evidence type="ECO:0000256" key="8">
    <source>
        <dbReference type="ARBA" id="ARBA00047412"/>
    </source>
</evidence>
<dbReference type="EMBL" id="CP092886">
    <property type="protein sequence ID" value="UYV83920.1"/>
    <property type="molecule type" value="Genomic_DNA"/>
</dbReference>
<feature type="domain" description="Aminotransferase class I/classII large" evidence="9">
    <location>
        <begin position="117"/>
        <end position="221"/>
    </location>
</feature>
<evidence type="ECO:0000313" key="10">
    <source>
        <dbReference type="EMBL" id="UYV83920.1"/>
    </source>
</evidence>
<comment type="cofactor">
    <cofactor evidence="1">
        <name>pyridoxal 5'-phosphate</name>
        <dbReference type="ChEBI" id="CHEBI:597326"/>
    </cofactor>
</comment>
<evidence type="ECO:0000256" key="4">
    <source>
        <dbReference type="ARBA" id="ARBA00022679"/>
    </source>
</evidence>
<evidence type="ECO:0000259" key="9">
    <source>
        <dbReference type="Pfam" id="PF00155"/>
    </source>
</evidence>
<name>A0ABY6LRR0_9ARAC</name>
<evidence type="ECO:0000256" key="3">
    <source>
        <dbReference type="ARBA" id="ARBA00022576"/>
    </source>
</evidence>
<sequence>MVSLVCLKKKNIYKWVNEFKNGRITCTDIERPGRPEHPAYSPDLAPSDYFLFGLLKKELKGKAFDLDEDVQKIFFTRFLRVPIKRVFTSCQKDGDDAALDVVVNPPKEGEDSYVLYNREHTEWMASLKKKAEYISKELARIPRLRCFPIMGGIYAFPSILLPLEAMDPEGPTDYTYVQELLENTGVCVVPGSQFGQIPGTYHFRMSILLPLEQLEEAVERLKISNSI</sequence>
<dbReference type="Gene3D" id="3.30.420.10">
    <property type="entry name" value="Ribonuclease H-like superfamily/Ribonuclease H"/>
    <property type="match status" value="1"/>
</dbReference>
<dbReference type="Pfam" id="PF00155">
    <property type="entry name" value="Aminotran_1_2"/>
    <property type="match status" value="1"/>
</dbReference>
<dbReference type="InterPro" id="IPR004839">
    <property type="entry name" value="Aminotransferase_I/II_large"/>
</dbReference>
<accession>A0ABY6LRR0</accession>
<gene>
    <name evidence="10" type="ORF">LAZ67_X000610</name>
</gene>
<keyword evidence="11" id="KW-1185">Reference proteome</keyword>
<comment type="subunit">
    <text evidence="2">Homodimer.</text>
</comment>
<dbReference type="Gene3D" id="3.90.1150.10">
    <property type="entry name" value="Aspartate Aminotransferase, domain 1"/>
    <property type="match status" value="1"/>
</dbReference>
<dbReference type="PANTHER" id="PTHR11751">
    <property type="entry name" value="ALANINE AMINOTRANSFERASE"/>
    <property type="match status" value="1"/>
</dbReference>
<dbReference type="InterPro" id="IPR015424">
    <property type="entry name" value="PyrdxlP-dep_Trfase"/>
</dbReference>
<dbReference type="EC" id="2.6.1.2" evidence="7"/>
<keyword evidence="5" id="KW-0663">Pyridoxal phosphate</keyword>
<evidence type="ECO:0000256" key="7">
    <source>
        <dbReference type="ARBA" id="ARBA00026106"/>
    </source>
</evidence>
<dbReference type="InterPro" id="IPR036397">
    <property type="entry name" value="RNaseH_sf"/>
</dbReference>
<evidence type="ECO:0000256" key="2">
    <source>
        <dbReference type="ARBA" id="ARBA00011738"/>
    </source>
</evidence>
<evidence type="ECO:0000256" key="6">
    <source>
        <dbReference type="ARBA" id="ARBA00025708"/>
    </source>
</evidence>
<dbReference type="InterPro" id="IPR045088">
    <property type="entry name" value="ALAT1/2-like"/>
</dbReference>
<keyword evidence="3" id="KW-0032">Aminotransferase</keyword>
<dbReference type="PANTHER" id="PTHR11751:SF29">
    <property type="entry name" value="ALANINE TRANSAMINASE"/>
    <property type="match status" value="1"/>
</dbReference>
<evidence type="ECO:0000256" key="1">
    <source>
        <dbReference type="ARBA" id="ARBA00001933"/>
    </source>
</evidence>
<comment type="pathway">
    <text evidence="6">Amino-acid degradation; L-alanine degradation via transaminase pathway; pyruvate from L-alanine: step 1/1.</text>
</comment>
<dbReference type="SUPFAM" id="SSF53383">
    <property type="entry name" value="PLP-dependent transferases"/>
    <property type="match status" value="1"/>
</dbReference>
<keyword evidence="4" id="KW-0808">Transferase</keyword>
<evidence type="ECO:0000256" key="5">
    <source>
        <dbReference type="ARBA" id="ARBA00022898"/>
    </source>
</evidence>